<dbReference type="Gene3D" id="3.40.50.1820">
    <property type="entry name" value="alpha/beta hydrolase"/>
    <property type="match status" value="1"/>
</dbReference>
<dbReference type="SUPFAM" id="SSF53474">
    <property type="entry name" value="alpha/beta-Hydrolases"/>
    <property type="match status" value="1"/>
</dbReference>
<sequence>MVSLSRCRYQQESLLAPPLLISHAACGGPRHNAQYDYLPPPLISPVHSPPCDIWRADRPRADLLCEGSALCHPLVSLFAAPSWEGSPPIFLSCGEELFADECKAFAQKVARQGAKIIWEQYEAMPHCFVHILLGSPTASRGLEGYANFITKVVDNTGDVSTNGQFFATKSLESSPVDVCNLSRASEKEVLERMQHSRDRILRQAQISK</sequence>
<dbReference type="Proteomes" id="UP001610432">
    <property type="component" value="Unassembled WGS sequence"/>
</dbReference>
<dbReference type="GeneID" id="98140674"/>
<name>A0ABR4M2C0_9EURO</name>
<proteinExistence type="predicted"/>
<evidence type="ECO:0000313" key="2">
    <source>
        <dbReference type="EMBL" id="KAL2870953.1"/>
    </source>
</evidence>
<protein>
    <recommendedName>
        <fullName evidence="1">Alpha/beta hydrolase fold-3 domain-containing protein</fullName>
    </recommendedName>
</protein>
<accession>A0ABR4M2C0</accession>
<evidence type="ECO:0000313" key="3">
    <source>
        <dbReference type="Proteomes" id="UP001610432"/>
    </source>
</evidence>
<dbReference type="InterPro" id="IPR029058">
    <property type="entry name" value="AB_hydrolase_fold"/>
</dbReference>
<dbReference type="EMBL" id="JBFXLQ010000004">
    <property type="protein sequence ID" value="KAL2870953.1"/>
    <property type="molecule type" value="Genomic_DNA"/>
</dbReference>
<evidence type="ECO:0000259" key="1">
    <source>
        <dbReference type="Pfam" id="PF07859"/>
    </source>
</evidence>
<gene>
    <name evidence="2" type="ORF">BJX67DRAFT_211698</name>
</gene>
<feature type="domain" description="Alpha/beta hydrolase fold-3" evidence="1">
    <location>
        <begin position="63"/>
        <end position="129"/>
    </location>
</feature>
<reference evidence="2 3" key="1">
    <citation type="submission" date="2024-07" db="EMBL/GenBank/DDBJ databases">
        <title>Section-level genome sequencing and comparative genomics of Aspergillus sections Usti and Cavernicolus.</title>
        <authorList>
            <consortium name="Lawrence Berkeley National Laboratory"/>
            <person name="Nybo J.L."/>
            <person name="Vesth T.C."/>
            <person name="Theobald S."/>
            <person name="Frisvad J.C."/>
            <person name="Larsen T.O."/>
            <person name="Kjaerboelling I."/>
            <person name="Rothschild-Mancinelli K."/>
            <person name="Lyhne E.K."/>
            <person name="Kogle M.E."/>
            <person name="Barry K."/>
            <person name="Clum A."/>
            <person name="Na H."/>
            <person name="Ledsgaard L."/>
            <person name="Lin J."/>
            <person name="Lipzen A."/>
            <person name="Kuo A."/>
            <person name="Riley R."/>
            <person name="Mondo S."/>
            <person name="Labutti K."/>
            <person name="Haridas S."/>
            <person name="Pangalinan J."/>
            <person name="Salamov A.A."/>
            <person name="Simmons B.A."/>
            <person name="Magnuson J.K."/>
            <person name="Chen J."/>
            <person name="Drula E."/>
            <person name="Henrissat B."/>
            <person name="Wiebenga A."/>
            <person name="Lubbers R.J."/>
            <person name="Gomes A.C."/>
            <person name="Macurrencykelacurrency M.R."/>
            <person name="Stajich J."/>
            <person name="Grigoriev I.V."/>
            <person name="Mortensen U.H."/>
            <person name="De Vries R.P."/>
            <person name="Baker S.E."/>
            <person name="Andersen M.R."/>
        </authorList>
    </citation>
    <scope>NUCLEOTIDE SEQUENCE [LARGE SCALE GENOMIC DNA]</scope>
    <source>
        <strain evidence="2 3">CBS 449.75</strain>
    </source>
</reference>
<dbReference type="RefSeq" id="XP_070889932.1">
    <property type="nucleotide sequence ID" value="XM_071025602.1"/>
</dbReference>
<keyword evidence="3" id="KW-1185">Reference proteome</keyword>
<dbReference type="InterPro" id="IPR013094">
    <property type="entry name" value="AB_hydrolase_3"/>
</dbReference>
<comment type="caution">
    <text evidence="2">The sequence shown here is derived from an EMBL/GenBank/DDBJ whole genome shotgun (WGS) entry which is preliminary data.</text>
</comment>
<dbReference type="Pfam" id="PF07859">
    <property type="entry name" value="Abhydrolase_3"/>
    <property type="match status" value="1"/>
</dbReference>
<organism evidence="2 3">
    <name type="scientific">Aspergillus lucknowensis</name>
    <dbReference type="NCBI Taxonomy" id="176173"/>
    <lineage>
        <taxon>Eukaryota</taxon>
        <taxon>Fungi</taxon>
        <taxon>Dikarya</taxon>
        <taxon>Ascomycota</taxon>
        <taxon>Pezizomycotina</taxon>
        <taxon>Eurotiomycetes</taxon>
        <taxon>Eurotiomycetidae</taxon>
        <taxon>Eurotiales</taxon>
        <taxon>Aspergillaceae</taxon>
        <taxon>Aspergillus</taxon>
        <taxon>Aspergillus subgen. Nidulantes</taxon>
    </lineage>
</organism>